<evidence type="ECO:0000313" key="2">
    <source>
        <dbReference type="EMBL" id="GAA0446234.1"/>
    </source>
</evidence>
<evidence type="ECO:0000256" key="1">
    <source>
        <dbReference type="SAM" id="MobiDB-lite"/>
    </source>
</evidence>
<name>A0ABN0ZFQ4_9ACTN</name>
<reference evidence="2 3" key="1">
    <citation type="journal article" date="2019" name="Int. J. Syst. Evol. Microbiol.">
        <title>The Global Catalogue of Microorganisms (GCM) 10K type strain sequencing project: providing services to taxonomists for standard genome sequencing and annotation.</title>
        <authorList>
            <consortium name="The Broad Institute Genomics Platform"/>
            <consortium name="The Broad Institute Genome Sequencing Center for Infectious Disease"/>
            <person name="Wu L."/>
            <person name="Ma J."/>
        </authorList>
    </citation>
    <scope>NUCLEOTIDE SEQUENCE [LARGE SCALE GENOMIC DNA]</scope>
    <source>
        <strain evidence="2 3">JCM 4805</strain>
    </source>
</reference>
<accession>A0ABN0ZFQ4</accession>
<proteinExistence type="predicted"/>
<sequence>MPQPAPQGPPPGPARGRPDPEVAEVVYLVGQELDASDKAVLAAFEAALVESGMENLDHGDLDSVGVFQQRPSMDWGTAEECMNVNHAAHRFFARAIEEDADAPELTAGQLAQSVQVSAHPGRYDAREEEARLLIETTRDALEEEPRA</sequence>
<organism evidence="2 3">
    <name type="scientific">Streptomyces olivaceiscleroticus</name>
    <dbReference type="NCBI Taxonomy" id="68245"/>
    <lineage>
        <taxon>Bacteria</taxon>
        <taxon>Bacillati</taxon>
        <taxon>Actinomycetota</taxon>
        <taxon>Actinomycetes</taxon>
        <taxon>Kitasatosporales</taxon>
        <taxon>Streptomycetaceae</taxon>
        <taxon>Streptomyces</taxon>
    </lineage>
</organism>
<feature type="compositionally biased region" description="Pro residues" evidence="1">
    <location>
        <begin position="1"/>
        <end position="13"/>
    </location>
</feature>
<dbReference type="EMBL" id="BAAABY010000007">
    <property type="protein sequence ID" value="GAA0446234.1"/>
    <property type="molecule type" value="Genomic_DNA"/>
</dbReference>
<evidence type="ECO:0000313" key="3">
    <source>
        <dbReference type="Proteomes" id="UP001500909"/>
    </source>
</evidence>
<keyword evidence="3" id="KW-1185">Reference proteome</keyword>
<dbReference type="Proteomes" id="UP001500909">
    <property type="component" value="Unassembled WGS sequence"/>
</dbReference>
<protein>
    <submittedName>
        <fullName evidence="2">Uncharacterized protein</fullName>
    </submittedName>
</protein>
<gene>
    <name evidence="2" type="ORF">GCM10010361_07660</name>
</gene>
<comment type="caution">
    <text evidence="2">The sequence shown here is derived from an EMBL/GenBank/DDBJ whole genome shotgun (WGS) entry which is preliminary data.</text>
</comment>
<feature type="region of interest" description="Disordered" evidence="1">
    <location>
        <begin position="1"/>
        <end position="20"/>
    </location>
</feature>